<dbReference type="CDD" id="cd08513">
    <property type="entry name" value="PBP2_thermophilic_Hb8_like"/>
    <property type="match status" value="1"/>
</dbReference>
<evidence type="ECO:0000256" key="1">
    <source>
        <dbReference type="ARBA" id="ARBA00005695"/>
    </source>
</evidence>
<dbReference type="InterPro" id="IPR000914">
    <property type="entry name" value="SBP_5_dom"/>
</dbReference>
<protein>
    <submittedName>
        <fullName evidence="6">Peptide/nickel transport system substrate-binding protein</fullName>
    </submittedName>
</protein>
<dbReference type="AlphaFoldDB" id="A0A1M4S659"/>
<feature type="transmembrane region" description="Helical" evidence="4">
    <location>
        <begin position="6"/>
        <end position="22"/>
    </location>
</feature>
<keyword evidence="4" id="KW-0472">Membrane</keyword>
<dbReference type="GO" id="GO:1904680">
    <property type="term" value="F:peptide transmembrane transporter activity"/>
    <property type="evidence" value="ECO:0007669"/>
    <property type="project" value="TreeGrafter"/>
</dbReference>
<evidence type="ECO:0000313" key="6">
    <source>
        <dbReference type="EMBL" id="SHE27681.1"/>
    </source>
</evidence>
<organism evidence="6 7">
    <name type="scientific">Tissierella praeacuta DSM 18095</name>
    <dbReference type="NCBI Taxonomy" id="1123404"/>
    <lineage>
        <taxon>Bacteria</taxon>
        <taxon>Bacillati</taxon>
        <taxon>Bacillota</taxon>
        <taxon>Tissierellia</taxon>
        <taxon>Tissierellales</taxon>
        <taxon>Tissierellaceae</taxon>
        <taxon>Tissierella</taxon>
    </lineage>
</organism>
<dbReference type="STRING" id="1123404.SAMN02745784_00080"/>
<evidence type="ECO:0000259" key="5">
    <source>
        <dbReference type="Pfam" id="PF00496"/>
    </source>
</evidence>
<keyword evidence="4" id="KW-1133">Transmembrane helix</keyword>
<dbReference type="Gene3D" id="3.40.190.10">
    <property type="entry name" value="Periplasmic binding protein-like II"/>
    <property type="match status" value="1"/>
</dbReference>
<evidence type="ECO:0000256" key="4">
    <source>
        <dbReference type="SAM" id="Phobius"/>
    </source>
</evidence>
<dbReference type="GO" id="GO:0043190">
    <property type="term" value="C:ATP-binding cassette (ABC) transporter complex"/>
    <property type="evidence" value="ECO:0007669"/>
    <property type="project" value="InterPro"/>
</dbReference>
<evidence type="ECO:0000313" key="7">
    <source>
        <dbReference type="Proteomes" id="UP000184114"/>
    </source>
</evidence>
<feature type="domain" description="Solute-binding protein family 5" evidence="5">
    <location>
        <begin position="92"/>
        <end position="484"/>
    </location>
</feature>
<dbReference type="GeneID" id="90994773"/>
<keyword evidence="7" id="KW-1185">Reference proteome</keyword>
<dbReference type="GO" id="GO:0042597">
    <property type="term" value="C:periplasmic space"/>
    <property type="evidence" value="ECO:0007669"/>
    <property type="project" value="UniProtKB-ARBA"/>
</dbReference>
<sequence length="578" mass="66733">MNLKKFWYLTLIILIMIVIIGCDKNDSTIENDTNSENKDEVVEYTPEEGGQIIVPLTNFNTLNPLITENSSYYFLSKLIFEGLFEFDKDLNVKNQLADSYNIKDDGRIIEIKLKNNIFWHDGERFKPEDVVFTVNTIKYASADSTYKQMFTNAMGSRVMSDTRKILDVSVKDSDSIVITFDKGFSNNLEVLTFPIIPKHIFTSGKGGNNYFAKALETSNYRPIGTGPFKFESYENMKEIRLSANDKYRDGKPYINEIIGRVLENEEDILTAFETGQINIATTVDVDWDKYSQNSRIKSLEFVSGNYEFLGFNFRKELFSGEKGQGLRRAMAYGINRQSIIQKLYLGHGTQIDVPLHPDSWLLSEKANTFGYNLELAKEELKKIGWKDINDDGFLEDENGKTISIKILTNSYNLMRFRTAEMIKDDLKKLGINATIYPENKKQDNITIEDIKKQWTEINQFINGSDYDIVILGWQLSVIPDLSFAFHSSQISYNTNFIRYSNENMDKLLQNTFLVTTREEKLKAYDELQGFIVEDLPYLSLFFKNKALLIDNKIIGDFEPTFFNIYKGIEKCYIPKSLQ</sequence>
<dbReference type="Pfam" id="PF00496">
    <property type="entry name" value="SBP_bac_5"/>
    <property type="match status" value="1"/>
</dbReference>
<dbReference type="PIRSF" id="PIRSF002741">
    <property type="entry name" value="MppA"/>
    <property type="match status" value="1"/>
</dbReference>
<evidence type="ECO:0000256" key="3">
    <source>
        <dbReference type="ARBA" id="ARBA00022729"/>
    </source>
</evidence>
<keyword evidence="3" id="KW-0732">Signal</keyword>
<dbReference type="Gene3D" id="3.90.76.10">
    <property type="entry name" value="Dipeptide-binding Protein, Domain 1"/>
    <property type="match status" value="1"/>
</dbReference>
<dbReference type="PROSITE" id="PS51257">
    <property type="entry name" value="PROKAR_LIPOPROTEIN"/>
    <property type="match status" value="1"/>
</dbReference>
<proteinExistence type="inferred from homology"/>
<dbReference type="PANTHER" id="PTHR30290">
    <property type="entry name" value="PERIPLASMIC BINDING COMPONENT OF ABC TRANSPORTER"/>
    <property type="match status" value="1"/>
</dbReference>
<dbReference type="SUPFAM" id="SSF53850">
    <property type="entry name" value="Periplasmic binding protein-like II"/>
    <property type="match status" value="1"/>
</dbReference>
<dbReference type="EMBL" id="FQTY01000001">
    <property type="protein sequence ID" value="SHE27681.1"/>
    <property type="molecule type" value="Genomic_DNA"/>
</dbReference>
<dbReference type="RefSeq" id="WP_072971553.1">
    <property type="nucleotide sequence ID" value="NZ_FQTY01000001.1"/>
</dbReference>
<name>A0A1M4S659_9FIRM</name>
<gene>
    <name evidence="6" type="ORF">SAMN02745784_00080</name>
</gene>
<dbReference type="Gene3D" id="3.10.105.10">
    <property type="entry name" value="Dipeptide-binding Protein, Domain 3"/>
    <property type="match status" value="1"/>
</dbReference>
<comment type="similarity">
    <text evidence="1">Belongs to the bacterial solute-binding protein 5 family.</text>
</comment>
<dbReference type="InterPro" id="IPR030678">
    <property type="entry name" value="Peptide/Ni-bd"/>
</dbReference>
<dbReference type="GO" id="GO:0015833">
    <property type="term" value="P:peptide transport"/>
    <property type="evidence" value="ECO:0007669"/>
    <property type="project" value="TreeGrafter"/>
</dbReference>
<dbReference type="Proteomes" id="UP000184114">
    <property type="component" value="Unassembled WGS sequence"/>
</dbReference>
<dbReference type="InterPro" id="IPR039424">
    <property type="entry name" value="SBP_5"/>
</dbReference>
<keyword evidence="4" id="KW-0812">Transmembrane</keyword>
<keyword evidence="2" id="KW-0813">Transport</keyword>
<evidence type="ECO:0000256" key="2">
    <source>
        <dbReference type="ARBA" id="ARBA00022448"/>
    </source>
</evidence>
<accession>A0A1M4S659</accession>
<dbReference type="PANTHER" id="PTHR30290:SF9">
    <property type="entry name" value="OLIGOPEPTIDE-BINDING PROTEIN APPA"/>
    <property type="match status" value="1"/>
</dbReference>
<reference evidence="7" key="1">
    <citation type="submission" date="2016-11" db="EMBL/GenBank/DDBJ databases">
        <authorList>
            <person name="Varghese N."/>
            <person name="Submissions S."/>
        </authorList>
    </citation>
    <scope>NUCLEOTIDE SEQUENCE [LARGE SCALE GENOMIC DNA]</scope>
    <source>
        <strain evidence="7">DSM 18095</strain>
    </source>
</reference>